<feature type="coiled-coil region" evidence="1">
    <location>
        <begin position="275"/>
        <end position="302"/>
    </location>
</feature>
<feature type="transmembrane region" description="Helical" evidence="2">
    <location>
        <begin position="179"/>
        <end position="210"/>
    </location>
</feature>
<keyword evidence="2" id="KW-0812">Transmembrane</keyword>
<protein>
    <recommendedName>
        <fullName evidence="5">Integral membrane protein</fullName>
    </recommendedName>
</protein>
<organism evidence="3 4">
    <name type="scientific">Oenococcus oeni</name>
    <name type="common">Leuconostoc oenos</name>
    <dbReference type="NCBI Taxonomy" id="1247"/>
    <lineage>
        <taxon>Bacteria</taxon>
        <taxon>Bacillati</taxon>
        <taxon>Bacillota</taxon>
        <taxon>Bacilli</taxon>
        <taxon>Lactobacillales</taxon>
        <taxon>Lactobacillaceae</taxon>
        <taxon>Oenococcus</taxon>
    </lineage>
</organism>
<dbReference type="PANTHER" id="PTHR40078:SF1">
    <property type="entry name" value="INTEGRAL MEMBRANE PROTEIN"/>
    <property type="match status" value="1"/>
</dbReference>
<gene>
    <name evidence="3" type="ORF">OENI_0717</name>
</gene>
<evidence type="ECO:0008006" key="5">
    <source>
        <dbReference type="Google" id="ProtNLM"/>
    </source>
</evidence>
<dbReference type="Pfam" id="PF19700">
    <property type="entry name" value="DUF6198"/>
    <property type="match status" value="1"/>
</dbReference>
<keyword evidence="2" id="KW-0472">Membrane</keyword>
<evidence type="ECO:0000313" key="4">
    <source>
        <dbReference type="Proteomes" id="UP000294726"/>
    </source>
</evidence>
<dbReference type="InterPro" id="IPR038750">
    <property type="entry name" value="YczE/YyaS-like"/>
</dbReference>
<feature type="transmembrane region" description="Helical" evidence="2">
    <location>
        <begin position="127"/>
        <end position="146"/>
    </location>
</feature>
<dbReference type="EMBL" id="LR031358">
    <property type="protein sequence ID" value="VDB97797.1"/>
    <property type="molecule type" value="Genomic_DNA"/>
</dbReference>
<evidence type="ECO:0000256" key="1">
    <source>
        <dbReference type="SAM" id="Coils"/>
    </source>
</evidence>
<dbReference type="Proteomes" id="UP000294726">
    <property type="component" value="Chromosome"/>
</dbReference>
<keyword evidence="1" id="KW-0175">Coiled coil</keyword>
<accession>A0AAQ2ZEC4</accession>
<proteinExistence type="predicted"/>
<sequence>MNMLLEMFYKRLSNMKKTNYLEIFLKVVLSFIGIAILSAGASFCRISGFGLDPFTSVNLGIANHLGISLGTYQLTINFVILIFVFWLDKGKIGIGTVLNMVGVGFLIDIFTKLFINLWGKESSTWMSLGYLIIGLILFTLGSSLYMSTDMGVAPYDAIAPIATKITHLKYKVCRVTQDISFIIVGFFVGGSVGLASIIIAFFTGPLIVFWNQKISFPINHAISEFARQPSGKIVSHGFINIAQFTYRLVARGYDQTIQMQQQLSKYSNAEIETKKKDAHHTIENSRNLLSNAEKQLSMLKKEELKRGKSNE</sequence>
<feature type="transmembrane region" description="Helical" evidence="2">
    <location>
        <begin position="20"/>
        <end position="41"/>
    </location>
</feature>
<feature type="transmembrane region" description="Helical" evidence="2">
    <location>
        <begin position="94"/>
        <end position="115"/>
    </location>
</feature>
<dbReference type="AlphaFoldDB" id="A0AAQ2ZEC4"/>
<dbReference type="PANTHER" id="PTHR40078">
    <property type="entry name" value="INTEGRAL MEMBRANE PROTEIN-RELATED"/>
    <property type="match status" value="1"/>
</dbReference>
<evidence type="ECO:0000256" key="2">
    <source>
        <dbReference type="SAM" id="Phobius"/>
    </source>
</evidence>
<evidence type="ECO:0000313" key="3">
    <source>
        <dbReference type="EMBL" id="VDB97797.1"/>
    </source>
</evidence>
<keyword evidence="2" id="KW-1133">Transmembrane helix</keyword>
<feature type="transmembrane region" description="Helical" evidence="2">
    <location>
        <begin position="61"/>
        <end position="87"/>
    </location>
</feature>
<name>A0AAQ2ZEC4_OENOE</name>
<reference evidence="3 4" key="1">
    <citation type="submission" date="2018-08" db="EMBL/GenBank/DDBJ databases">
        <authorList>
            <person name="Lorentzen P. G. S. M."/>
        </authorList>
    </citation>
    <scope>NUCLEOTIDE SEQUENCE [LARGE SCALE GENOMIC DNA]</scope>
    <source>
        <strain evidence="3 4">CRBO_1381</strain>
    </source>
</reference>